<protein>
    <submittedName>
        <fullName evidence="4">Uncharacterized protein LOC115462050</fullName>
    </submittedName>
</protein>
<dbReference type="Pfam" id="PF00077">
    <property type="entry name" value="RVP"/>
    <property type="match status" value="1"/>
</dbReference>
<dbReference type="SUPFAM" id="SSF50630">
    <property type="entry name" value="Acid proteases"/>
    <property type="match status" value="1"/>
</dbReference>
<dbReference type="InParanoid" id="A0A6P7X665"/>
<gene>
    <name evidence="4" type="primary">LOC115462050</name>
</gene>
<dbReference type="Proteomes" id="UP000515156">
    <property type="component" value="Chromosome 2"/>
</dbReference>
<accession>A0A6P7X665</accession>
<dbReference type="Gene3D" id="3.10.10.10">
    <property type="entry name" value="HIV Type 1 Reverse Transcriptase, subunit A, domain 1"/>
    <property type="match status" value="1"/>
</dbReference>
<dbReference type="InterPro" id="IPR001969">
    <property type="entry name" value="Aspartic_peptidase_AS"/>
</dbReference>
<dbReference type="GeneID" id="115462050"/>
<dbReference type="PROSITE" id="PS00141">
    <property type="entry name" value="ASP_PROTEASE"/>
    <property type="match status" value="1"/>
</dbReference>
<dbReference type="PROSITE" id="PS50175">
    <property type="entry name" value="ASP_PROT_RETROV"/>
    <property type="match status" value="1"/>
</dbReference>
<sequence length="233" mass="26032">MKALLDTGAQRSVITTAIAPATKETIPIIGASGKSLTAPLLRERQVQIGGTMVSHQFIHIPECPVPLIGRDLLCKLQATLKFKPTGEVEAHFEDQPVTLLCPVREEWRLYAPLIAGPNDSRYYQDTPFAQQRRDLMEEVPNVWAEVNPGGLAVNAIPLWIELKPNAQVVNQGQYHIPYAARHSMQTHLQKLLQHGVLRPVRSAWNTPLLPVKKPGTSEYRPVQDLRKVNNQVP</sequence>
<evidence type="ECO:0000313" key="3">
    <source>
        <dbReference type="Proteomes" id="UP000515156"/>
    </source>
</evidence>
<keyword evidence="1" id="KW-0378">Hydrolase</keyword>
<dbReference type="RefSeq" id="XP_030047958.1">
    <property type="nucleotide sequence ID" value="XM_030192098.1"/>
</dbReference>
<keyword evidence="3" id="KW-1185">Reference proteome</keyword>
<dbReference type="GO" id="GO:0004190">
    <property type="term" value="F:aspartic-type endopeptidase activity"/>
    <property type="evidence" value="ECO:0007669"/>
    <property type="project" value="InterPro"/>
</dbReference>
<dbReference type="PANTHER" id="PTHR33064:SF38">
    <property type="entry name" value="LRRGT00076-LIKE"/>
    <property type="match status" value="1"/>
</dbReference>
<organism evidence="3 4">
    <name type="scientific">Microcaecilia unicolor</name>
    <dbReference type="NCBI Taxonomy" id="1415580"/>
    <lineage>
        <taxon>Eukaryota</taxon>
        <taxon>Metazoa</taxon>
        <taxon>Chordata</taxon>
        <taxon>Craniata</taxon>
        <taxon>Vertebrata</taxon>
        <taxon>Euteleostomi</taxon>
        <taxon>Amphibia</taxon>
        <taxon>Gymnophiona</taxon>
        <taxon>Siphonopidae</taxon>
        <taxon>Microcaecilia</taxon>
    </lineage>
</organism>
<dbReference type="OrthoDB" id="9632826at2759"/>
<dbReference type="AlphaFoldDB" id="A0A6P7X665"/>
<dbReference type="PANTHER" id="PTHR33064">
    <property type="entry name" value="POL PROTEIN"/>
    <property type="match status" value="1"/>
</dbReference>
<dbReference type="SUPFAM" id="SSF56672">
    <property type="entry name" value="DNA/RNA polymerases"/>
    <property type="match status" value="1"/>
</dbReference>
<reference evidence="4" key="1">
    <citation type="submission" date="2025-08" db="UniProtKB">
        <authorList>
            <consortium name="RefSeq"/>
        </authorList>
    </citation>
    <scope>IDENTIFICATION</scope>
</reference>
<dbReference type="InterPro" id="IPR001995">
    <property type="entry name" value="Peptidase_A2_cat"/>
</dbReference>
<proteinExistence type="predicted"/>
<name>A0A6P7X665_9AMPH</name>
<dbReference type="InterPro" id="IPR043502">
    <property type="entry name" value="DNA/RNA_pol_sf"/>
</dbReference>
<dbReference type="GO" id="GO:0006508">
    <property type="term" value="P:proteolysis"/>
    <property type="evidence" value="ECO:0007669"/>
    <property type="project" value="InterPro"/>
</dbReference>
<evidence type="ECO:0000313" key="4">
    <source>
        <dbReference type="RefSeq" id="XP_030047958.1"/>
    </source>
</evidence>
<dbReference type="Gene3D" id="2.40.70.10">
    <property type="entry name" value="Acid Proteases"/>
    <property type="match status" value="1"/>
</dbReference>
<feature type="domain" description="Peptidase A2" evidence="2">
    <location>
        <begin position="1"/>
        <end position="72"/>
    </location>
</feature>
<evidence type="ECO:0000259" key="2">
    <source>
        <dbReference type="PROSITE" id="PS50175"/>
    </source>
</evidence>
<evidence type="ECO:0000256" key="1">
    <source>
        <dbReference type="ARBA" id="ARBA00022801"/>
    </source>
</evidence>
<dbReference type="InterPro" id="IPR018061">
    <property type="entry name" value="Retropepsins"/>
</dbReference>
<dbReference type="KEGG" id="muo:115462050"/>
<dbReference type="InterPro" id="IPR051320">
    <property type="entry name" value="Viral_Replic_Matur_Polypro"/>
</dbReference>
<dbReference type="InterPro" id="IPR021109">
    <property type="entry name" value="Peptidase_aspartic_dom_sf"/>
</dbReference>